<keyword evidence="2" id="KW-1185">Reference proteome</keyword>
<dbReference type="AlphaFoldDB" id="A0A915L7Q7"/>
<reference evidence="3" key="1">
    <citation type="submission" date="2022-11" db="UniProtKB">
        <authorList>
            <consortium name="WormBaseParasite"/>
        </authorList>
    </citation>
    <scope>IDENTIFICATION</scope>
</reference>
<protein>
    <submittedName>
        <fullName evidence="3">Uncharacterized protein</fullName>
    </submittedName>
</protein>
<evidence type="ECO:0000256" key="1">
    <source>
        <dbReference type="SAM" id="MobiDB-lite"/>
    </source>
</evidence>
<evidence type="ECO:0000313" key="3">
    <source>
        <dbReference type="WBParaSite" id="nRc.2.0.1.t47069-RA"/>
    </source>
</evidence>
<dbReference type="WBParaSite" id="nRc.2.0.1.t47069-RA">
    <property type="protein sequence ID" value="nRc.2.0.1.t47069-RA"/>
    <property type="gene ID" value="nRc.2.0.1.g47069"/>
</dbReference>
<feature type="compositionally biased region" description="Polar residues" evidence="1">
    <location>
        <begin position="251"/>
        <end position="262"/>
    </location>
</feature>
<evidence type="ECO:0000313" key="2">
    <source>
        <dbReference type="Proteomes" id="UP000887565"/>
    </source>
</evidence>
<feature type="region of interest" description="Disordered" evidence="1">
    <location>
        <begin position="249"/>
        <end position="284"/>
    </location>
</feature>
<proteinExistence type="predicted"/>
<organism evidence="2 3">
    <name type="scientific">Romanomermis culicivorax</name>
    <name type="common">Nematode worm</name>
    <dbReference type="NCBI Taxonomy" id="13658"/>
    <lineage>
        <taxon>Eukaryota</taxon>
        <taxon>Metazoa</taxon>
        <taxon>Ecdysozoa</taxon>
        <taxon>Nematoda</taxon>
        <taxon>Enoplea</taxon>
        <taxon>Dorylaimia</taxon>
        <taxon>Mermithida</taxon>
        <taxon>Mermithoidea</taxon>
        <taxon>Mermithidae</taxon>
        <taxon>Romanomermis</taxon>
    </lineage>
</organism>
<dbReference type="Proteomes" id="UP000887565">
    <property type="component" value="Unplaced"/>
</dbReference>
<accession>A0A915L7Q7</accession>
<name>A0A915L7Q7_ROMCU</name>
<sequence>MGLAVYCLTYHLAGWLSQKLIATVGQSNSATDDVESRKMQQDVPRQKDAAILASALQLDKQSGKSINQEQDKSLASVQEVITAIRAMKVQGTQERDGLKEEERKEESAMVDLVSEPGPTGANGLVVGTKKTLRLPPAGSNQLSQQSSGKGALFLQQFVVEVAALATLNSHKYNTGDGLDCTLSFPAIALHPNTPESFKIRPGSSCAQGYKQGYYTLRKKMLKPLSQNPLIAAVICPSVLAVSRIPPPRTAAQVNNDQTLTRTDSSDSSINIDPPQAPAATRPLTSNHRNSLAIANANKVHNFWMEACDALDQLSTATPRITNNVPMVQTIDQIIRVISDQL</sequence>